<dbReference type="Proteomes" id="UP001629214">
    <property type="component" value="Unassembled WGS sequence"/>
</dbReference>
<evidence type="ECO:0000259" key="3">
    <source>
        <dbReference type="SMART" id="SM00829"/>
    </source>
</evidence>
<dbReference type="Gene3D" id="3.40.50.720">
    <property type="entry name" value="NAD(P)-binding Rossmann-like Domain"/>
    <property type="match status" value="1"/>
</dbReference>
<dbReference type="EMBL" id="JAQQFR010000017">
    <property type="protein sequence ID" value="MFL9881022.1"/>
    <property type="molecule type" value="Genomic_DNA"/>
</dbReference>
<accession>A0ABW8ZCY2</accession>
<gene>
    <name evidence="4" type="ORF">PQR63_21665</name>
</gene>
<proteinExistence type="predicted"/>
<keyword evidence="1" id="KW-0521">NADP</keyword>
<evidence type="ECO:0000256" key="1">
    <source>
        <dbReference type="ARBA" id="ARBA00022857"/>
    </source>
</evidence>
<evidence type="ECO:0000256" key="2">
    <source>
        <dbReference type="ARBA" id="ARBA00023002"/>
    </source>
</evidence>
<protein>
    <submittedName>
        <fullName evidence="4">Quinone oxidoreductase</fullName>
    </submittedName>
</protein>
<keyword evidence="5" id="KW-1185">Reference proteome</keyword>
<feature type="domain" description="Enoyl reductase (ER)" evidence="3">
    <location>
        <begin position="14"/>
        <end position="323"/>
    </location>
</feature>
<name>A0ABW8ZCY2_9BURK</name>
<dbReference type="PANTHER" id="PTHR48106">
    <property type="entry name" value="QUINONE OXIDOREDUCTASE PIG3-RELATED"/>
    <property type="match status" value="1"/>
</dbReference>
<reference evidence="4 5" key="1">
    <citation type="journal article" date="2024" name="Chem. Sci.">
        <title>Discovery of megapolipeptins by genome mining of a Burkholderiales bacteria collection.</title>
        <authorList>
            <person name="Paulo B.S."/>
            <person name="Recchia M.J.J."/>
            <person name="Lee S."/>
            <person name="Fergusson C.H."/>
            <person name="Romanowski S.B."/>
            <person name="Hernandez A."/>
            <person name="Krull N."/>
            <person name="Liu D.Y."/>
            <person name="Cavanagh H."/>
            <person name="Bos A."/>
            <person name="Gray C.A."/>
            <person name="Murphy B.T."/>
            <person name="Linington R.G."/>
            <person name="Eustaquio A.S."/>
        </authorList>
    </citation>
    <scope>NUCLEOTIDE SEQUENCE [LARGE SCALE GENOMIC DNA]</scope>
    <source>
        <strain evidence="4 5">RL21-008-BIB-B</strain>
    </source>
</reference>
<dbReference type="InterPro" id="IPR013154">
    <property type="entry name" value="ADH-like_N"/>
</dbReference>
<dbReference type="Pfam" id="PF00107">
    <property type="entry name" value="ADH_zinc_N"/>
    <property type="match status" value="1"/>
</dbReference>
<evidence type="ECO:0000313" key="4">
    <source>
        <dbReference type="EMBL" id="MFL9881022.1"/>
    </source>
</evidence>
<dbReference type="CDD" id="cd05286">
    <property type="entry name" value="QOR2"/>
    <property type="match status" value="1"/>
</dbReference>
<dbReference type="InterPro" id="IPR020843">
    <property type="entry name" value="ER"/>
</dbReference>
<dbReference type="SUPFAM" id="SSF50129">
    <property type="entry name" value="GroES-like"/>
    <property type="match status" value="1"/>
</dbReference>
<keyword evidence="2" id="KW-0560">Oxidoreductase</keyword>
<dbReference type="PANTHER" id="PTHR48106:SF13">
    <property type="entry name" value="QUINONE OXIDOREDUCTASE-RELATED"/>
    <property type="match status" value="1"/>
</dbReference>
<comment type="caution">
    <text evidence="4">The sequence shown here is derived from an EMBL/GenBank/DDBJ whole genome shotgun (WGS) entry which is preliminary data.</text>
</comment>
<sequence>MNASTQAIKLSAYGDAGNLELVTHSLPPLAADAVRVRQHAAGVNYVDVYQRLGRYPLPLPAVLGVEGSGVIDAIGAAVSSLKVGQRVAWSAICGGYAGVVDLPAARVIALPDSVSFEQAGTGTLRGMTVYLLLNHYARLQRGQTVLVHAAAGGLGLMLTQWAKTLGAIVIGTVSSDEKAALAQSRGLDHVINYRRQDFVKEAMDITGGKGVDLVVDGIGGDNLLRSIQATRSGGMAITIGSVSGDGATPESLSAAQARGVLLERPSILTFMKELSQYRLAADAAVAQWQAGLMVDIGGRLPLSQAAEAHRLLESGAVQGSLVLTF</sequence>
<dbReference type="InterPro" id="IPR013149">
    <property type="entry name" value="ADH-like_C"/>
</dbReference>
<dbReference type="SUPFAM" id="SSF51735">
    <property type="entry name" value="NAD(P)-binding Rossmann-fold domains"/>
    <property type="match status" value="1"/>
</dbReference>
<dbReference type="InterPro" id="IPR047618">
    <property type="entry name" value="QOR-like"/>
</dbReference>
<organism evidence="4 5">
    <name type="scientific">Herbaspirillum rhizosphaerae</name>
    <dbReference type="NCBI Taxonomy" id="346179"/>
    <lineage>
        <taxon>Bacteria</taxon>
        <taxon>Pseudomonadati</taxon>
        <taxon>Pseudomonadota</taxon>
        <taxon>Betaproteobacteria</taxon>
        <taxon>Burkholderiales</taxon>
        <taxon>Oxalobacteraceae</taxon>
        <taxon>Herbaspirillum</taxon>
    </lineage>
</organism>
<dbReference type="InterPro" id="IPR011032">
    <property type="entry name" value="GroES-like_sf"/>
</dbReference>
<dbReference type="InterPro" id="IPR036291">
    <property type="entry name" value="NAD(P)-bd_dom_sf"/>
</dbReference>
<dbReference type="SMART" id="SM00829">
    <property type="entry name" value="PKS_ER"/>
    <property type="match status" value="1"/>
</dbReference>
<evidence type="ECO:0000313" key="5">
    <source>
        <dbReference type="Proteomes" id="UP001629214"/>
    </source>
</evidence>
<dbReference type="InterPro" id="IPR002364">
    <property type="entry name" value="Quin_OxRdtase/zeta-crystal_CS"/>
</dbReference>
<dbReference type="PROSITE" id="PS01162">
    <property type="entry name" value="QOR_ZETA_CRYSTAL"/>
    <property type="match status" value="1"/>
</dbReference>
<dbReference type="Gene3D" id="3.90.180.10">
    <property type="entry name" value="Medium-chain alcohol dehydrogenases, catalytic domain"/>
    <property type="match status" value="1"/>
</dbReference>
<dbReference type="RefSeq" id="WP_408170052.1">
    <property type="nucleotide sequence ID" value="NZ_JAQQFR010000017.1"/>
</dbReference>
<dbReference type="Pfam" id="PF08240">
    <property type="entry name" value="ADH_N"/>
    <property type="match status" value="1"/>
</dbReference>